<protein>
    <recommendedName>
        <fullName evidence="2">Plastocyanin-like domain-containing protein</fullName>
    </recommendedName>
</protein>
<sequence>MYGGEWTPASKLRYNMQNAIFCCTVQVHPNSWTEIYARSGQCGNVECEI</sequence>
<gene>
    <name evidence="3" type="ORF">RchiOBHm_Chr6g0267921</name>
</gene>
<evidence type="ECO:0000313" key="3">
    <source>
        <dbReference type="EMBL" id="PRQ24031.1"/>
    </source>
</evidence>
<dbReference type="STRING" id="74649.A0A2P6PQ28"/>
<evidence type="ECO:0000313" key="4">
    <source>
        <dbReference type="Proteomes" id="UP000238479"/>
    </source>
</evidence>
<dbReference type="AlphaFoldDB" id="A0A2P6PQ28"/>
<dbReference type="Pfam" id="PF07731">
    <property type="entry name" value="Cu-oxidase_2"/>
    <property type="match status" value="1"/>
</dbReference>
<dbReference type="GO" id="GO:0016491">
    <property type="term" value="F:oxidoreductase activity"/>
    <property type="evidence" value="ECO:0007669"/>
    <property type="project" value="InterPro"/>
</dbReference>
<dbReference type="InterPro" id="IPR011706">
    <property type="entry name" value="Cu-oxidase_C"/>
</dbReference>
<evidence type="ECO:0000256" key="1">
    <source>
        <dbReference type="ARBA" id="ARBA00010609"/>
    </source>
</evidence>
<proteinExistence type="inferred from homology"/>
<dbReference type="Proteomes" id="UP000238479">
    <property type="component" value="Chromosome 6"/>
</dbReference>
<feature type="domain" description="Plastocyanin-like" evidence="2">
    <location>
        <begin position="3"/>
        <end position="39"/>
    </location>
</feature>
<keyword evidence="4" id="KW-1185">Reference proteome</keyword>
<evidence type="ECO:0000259" key="2">
    <source>
        <dbReference type="Pfam" id="PF07731"/>
    </source>
</evidence>
<organism evidence="3 4">
    <name type="scientific">Rosa chinensis</name>
    <name type="common">China rose</name>
    <dbReference type="NCBI Taxonomy" id="74649"/>
    <lineage>
        <taxon>Eukaryota</taxon>
        <taxon>Viridiplantae</taxon>
        <taxon>Streptophyta</taxon>
        <taxon>Embryophyta</taxon>
        <taxon>Tracheophyta</taxon>
        <taxon>Spermatophyta</taxon>
        <taxon>Magnoliopsida</taxon>
        <taxon>eudicotyledons</taxon>
        <taxon>Gunneridae</taxon>
        <taxon>Pentapetalae</taxon>
        <taxon>rosids</taxon>
        <taxon>fabids</taxon>
        <taxon>Rosales</taxon>
        <taxon>Rosaceae</taxon>
        <taxon>Rosoideae</taxon>
        <taxon>Rosoideae incertae sedis</taxon>
        <taxon>Rosa</taxon>
    </lineage>
</organism>
<dbReference type="Gramene" id="PRQ24031">
    <property type="protein sequence ID" value="PRQ24031"/>
    <property type="gene ID" value="RchiOBHm_Chr6g0267921"/>
</dbReference>
<comment type="caution">
    <text evidence="3">The sequence shown here is derived from an EMBL/GenBank/DDBJ whole genome shotgun (WGS) entry which is preliminary data.</text>
</comment>
<accession>A0A2P6PQ28</accession>
<dbReference type="EMBL" id="PDCK01000044">
    <property type="protein sequence ID" value="PRQ24031.1"/>
    <property type="molecule type" value="Genomic_DNA"/>
</dbReference>
<reference evidence="3 4" key="1">
    <citation type="journal article" date="2018" name="Nat. Genet.">
        <title>The Rosa genome provides new insights in the design of modern roses.</title>
        <authorList>
            <person name="Bendahmane M."/>
        </authorList>
    </citation>
    <scope>NUCLEOTIDE SEQUENCE [LARGE SCALE GENOMIC DNA]</scope>
    <source>
        <strain evidence="4">cv. Old Blush</strain>
    </source>
</reference>
<name>A0A2P6PQ28_ROSCH</name>
<dbReference type="GO" id="GO:0005507">
    <property type="term" value="F:copper ion binding"/>
    <property type="evidence" value="ECO:0007669"/>
    <property type="project" value="InterPro"/>
</dbReference>
<comment type="similarity">
    <text evidence="1">Belongs to the multicopper oxidase family.</text>
</comment>